<name>A0A4R9M0E0_9LEPT</name>
<evidence type="ECO:0000313" key="2">
    <source>
        <dbReference type="Proteomes" id="UP000298058"/>
    </source>
</evidence>
<dbReference type="AlphaFoldDB" id="A0A4R9M0E0"/>
<protein>
    <submittedName>
        <fullName evidence="1">Uncharacterized protein</fullName>
    </submittedName>
</protein>
<proteinExistence type="predicted"/>
<evidence type="ECO:0000313" key="1">
    <source>
        <dbReference type="EMBL" id="TGN18689.1"/>
    </source>
</evidence>
<reference evidence="1" key="1">
    <citation type="journal article" date="2019" name="PLoS Negl. Trop. Dis.">
        <title>Revisiting the worldwide diversity of Leptospira species in the environment.</title>
        <authorList>
            <person name="Vincent A.T."/>
            <person name="Schiettekatte O."/>
            <person name="Bourhy P."/>
            <person name="Veyrier F.J."/>
            <person name="Picardeau M."/>
        </authorList>
    </citation>
    <scope>NUCLEOTIDE SEQUENCE [LARGE SCALE GENOMIC DNA]</scope>
    <source>
        <strain evidence="1">201300427</strain>
    </source>
</reference>
<sequence length="230" mass="26875">MASYIRIFHTVVFLLLVFSQCALFEPKLSTISDTYVREEVMNEEQKSAIKVIKQRIITLKNEIATQKKTNEITSQSIKISKAKIAKHTSQRDLLKEKEKLSLIKDESSNAKRYLDESQAADLEKQKEETRYLTWIQKEKEDIAFLQMKEAMLSENIAELELVRAEVAVKFQESQGKVPSDPEFVKKEIFETQYSSRKSDSRRKTTEWERVKNEAAKLPKINLEDTYEESR</sequence>
<organism evidence="1 2">
    <name type="scientific">Leptospira idonii</name>
    <dbReference type="NCBI Taxonomy" id="1193500"/>
    <lineage>
        <taxon>Bacteria</taxon>
        <taxon>Pseudomonadati</taxon>
        <taxon>Spirochaetota</taxon>
        <taxon>Spirochaetia</taxon>
        <taxon>Leptospirales</taxon>
        <taxon>Leptospiraceae</taxon>
        <taxon>Leptospira</taxon>
    </lineage>
</organism>
<dbReference type="Proteomes" id="UP000298058">
    <property type="component" value="Unassembled WGS sequence"/>
</dbReference>
<dbReference type="OrthoDB" id="325060at2"/>
<gene>
    <name evidence="1" type="ORF">EHS15_15060</name>
</gene>
<comment type="caution">
    <text evidence="1">The sequence shown here is derived from an EMBL/GenBank/DDBJ whole genome shotgun (WGS) entry which is preliminary data.</text>
</comment>
<accession>A0A4R9M0E0</accession>
<dbReference type="EMBL" id="RQHW01000047">
    <property type="protein sequence ID" value="TGN18689.1"/>
    <property type="molecule type" value="Genomic_DNA"/>
</dbReference>
<keyword evidence="2" id="KW-1185">Reference proteome</keyword>